<dbReference type="InterPro" id="IPR050229">
    <property type="entry name" value="GlpE_sulfurtransferase"/>
</dbReference>
<sequence>MKNAVEVCPTTALGMIEKGALLVDVREADEVAEASFDVPEVILIPYSEFEERFVEIPVDREVVVACNVGERSLMATYFLMNHGYEKVANMQYGIVRWAEKGFPMKGELKRKSGGCCCGSPSGSSNSSGSCC</sequence>
<dbReference type="STRING" id="290315.Clim_2024"/>
<dbReference type="HOGENOM" id="CLU_089574_13_0_10"/>
<dbReference type="PANTHER" id="PTHR43031:SF1">
    <property type="entry name" value="PYRIDINE NUCLEOTIDE-DISULPHIDE OXIDOREDUCTASE"/>
    <property type="match status" value="1"/>
</dbReference>
<dbReference type="OrthoDB" id="9808735at2"/>
<dbReference type="CDD" id="cd00158">
    <property type="entry name" value="RHOD"/>
    <property type="match status" value="1"/>
</dbReference>
<dbReference type="Proteomes" id="UP000008841">
    <property type="component" value="Chromosome"/>
</dbReference>
<protein>
    <submittedName>
        <fullName evidence="2">Rhodanese domain protein</fullName>
    </submittedName>
</protein>
<dbReference type="PANTHER" id="PTHR43031">
    <property type="entry name" value="FAD-DEPENDENT OXIDOREDUCTASE"/>
    <property type="match status" value="1"/>
</dbReference>
<dbReference type="InterPro" id="IPR036873">
    <property type="entry name" value="Rhodanese-like_dom_sf"/>
</dbReference>
<evidence type="ECO:0000313" key="3">
    <source>
        <dbReference type="Proteomes" id="UP000008841"/>
    </source>
</evidence>
<evidence type="ECO:0000259" key="1">
    <source>
        <dbReference type="PROSITE" id="PS50206"/>
    </source>
</evidence>
<dbReference type="SUPFAM" id="SSF52821">
    <property type="entry name" value="Rhodanese/Cell cycle control phosphatase"/>
    <property type="match status" value="1"/>
</dbReference>
<organism evidence="2 3">
    <name type="scientific">Chlorobium limicola (strain DSM 245 / NBRC 103803 / 6330)</name>
    <dbReference type="NCBI Taxonomy" id="290315"/>
    <lineage>
        <taxon>Bacteria</taxon>
        <taxon>Pseudomonadati</taxon>
        <taxon>Chlorobiota</taxon>
        <taxon>Chlorobiia</taxon>
        <taxon>Chlorobiales</taxon>
        <taxon>Chlorobiaceae</taxon>
        <taxon>Chlorobium/Pelodictyon group</taxon>
        <taxon>Chlorobium</taxon>
    </lineage>
</organism>
<dbReference type="Pfam" id="PF00581">
    <property type="entry name" value="Rhodanese"/>
    <property type="match status" value="1"/>
</dbReference>
<gene>
    <name evidence="2" type="ordered locus">Clim_2024</name>
</gene>
<dbReference type="PROSITE" id="PS50206">
    <property type="entry name" value="RHODANESE_3"/>
    <property type="match status" value="1"/>
</dbReference>
<dbReference type="InterPro" id="IPR001763">
    <property type="entry name" value="Rhodanese-like_dom"/>
</dbReference>
<dbReference type="Gene3D" id="3.40.250.10">
    <property type="entry name" value="Rhodanese-like domain"/>
    <property type="match status" value="1"/>
</dbReference>
<dbReference type="SMART" id="SM00450">
    <property type="entry name" value="RHOD"/>
    <property type="match status" value="1"/>
</dbReference>
<name>B3EG47_CHLL2</name>
<dbReference type="KEGG" id="cli:Clim_2024"/>
<dbReference type="EMBL" id="CP001097">
    <property type="protein sequence ID" value="ACD91056.1"/>
    <property type="molecule type" value="Genomic_DNA"/>
</dbReference>
<proteinExistence type="predicted"/>
<accession>B3EG47</accession>
<dbReference type="RefSeq" id="WP_012466925.1">
    <property type="nucleotide sequence ID" value="NC_010803.1"/>
</dbReference>
<evidence type="ECO:0000313" key="2">
    <source>
        <dbReference type="EMBL" id="ACD91056.1"/>
    </source>
</evidence>
<reference evidence="2 3" key="1">
    <citation type="submission" date="2008-05" db="EMBL/GenBank/DDBJ databases">
        <title>Complete sequence of Chlorobium limicola DSM 245.</title>
        <authorList>
            <consortium name="US DOE Joint Genome Institute"/>
            <person name="Lucas S."/>
            <person name="Copeland A."/>
            <person name="Lapidus A."/>
            <person name="Glavina del Rio T."/>
            <person name="Dalin E."/>
            <person name="Tice H."/>
            <person name="Bruce D."/>
            <person name="Goodwin L."/>
            <person name="Pitluck S."/>
            <person name="Schmutz J."/>
            <person name="Larimer F."/>
            <person name="Land M."/>
            <person name="Hauser L."/>
            <person name="Kyrpides N."/>
            <person name="Ovchinnikova G."/>
            <person name="Zhao F."/>
            <person name="Li T."/>
            <person name="Liu Z."/>
            <person name="Overmann J."/>
            <person name="Bryant D.A."/>
            <person name="Richardson P."/>
        </authorList>
    </citation>
    <scope>NUCLEOTIDE SEQUENCE [LARGE SCALE GENOMIC DNA]</scope>
    <source>
        <strain evidence="3">DSM 245 / NBRC 103803 / 6330</strain>
    </source>
</reference>
<feature type="domain" description="Rhodanese" evidence="1">
    <location>
        <begin position="16"/>
        <end position="106"/>
    </location>
</feature>
<dbReference type="eggNOG" id="COG0607">
    <property type="taxonomic scope" value="Bacteria"/>
</dbReference>
<dbReference type="AlphaFoldDB" id="B3EG47"/>